<dbReference type="NCBIfam" id="NF003678">
    <property type="entry name" value="PRK05305.1-2"/>
    <property type="match status" value="1"/>
</dbReference>
<feature type="active site" description="Schiff-base intermediate with substrate; via pyruvic acid" evidence="11">
    <location>
        <position position="269"/>
    </location>
</feature>
<evidence type="ECO:0000256" key="8">
    <source>
        <dbReference type="ARBA" id="ARBA00023239"/>
    </source>
</evidence>
<keyword evidence="2 11" id="KW-0444">Lipid biosynthesis</keyword>
<keyword evidence="13" id="KW-1133">Transmembrane helix</keyword>
<feature type="chain" id="PRO_5044932827" description="Phosphatidylserine decarboxylase alpha chain" evidence="11">
    <location>
        <begin position="269"/>
        <end position="311"/>
    </location>
</feature>
<dbReference type="PANTHER" id="PTHR35809">
    <property type="entry name" value="ARCHAETIDYLSERINE DECARBOXYLASE PROENZYME-RELATED"/>
    <property type="match status" value="1"/>
</dbReference>
<dbReference type="GO" id="GO:0004609">
    <property type="term" value="F:phosphatidylserine decarboxylase activity"/>
    <property type="evidence" value="ECO:0007669"/>
    <property type="project" value="UniProtKB-EC"/>
</dbReference>
<keyword evidence="1 11" id="KW-1003">Cell membrane</keyword>
<comment type="subcellular location">
    <subcellularLocation>
        <location evidence="11">Cell membrane</location>
        <topology evidence="11">Peripheral membrane protein</topology>
    </subcellularLocation>
</comment>
<name>A0ABU8CQ27_9HYPH</name>
<evidence type="ECO:0000256" key="7">
    <source>
        <dbReference type="ARBA" id="ARBA00023209"/>
    </source>
</evidence>
<evidence type="ECO:0000256" key="3">
    <source>
        <dbReference type="ARBA" id="ARBA00022793"/>
    </source>
</evidence>
<comment type="cofactor">
    <cofactor evidence="11">
        <name>pyruvate</name>
        <dbReference type="ChEBI" id="CHEBI:15361"/>
    </cofactor>
    <text evidence="11">Binds 1 pyruvoyl group covalently per subunit.</text>
</comment>
<evidence type="ECO:0000256" key="9">
    <source>
        <dbReference type="ARBA" id="ARBA00023264"/>
    </source>
</evidence>
<dbReference type="Pfam" id="PF02666">
    <property type="entry name" value="PS_Dcarbxylase"/>
    <property type="match status" value="1"/>
</dbReference>
<accession>A0ABU8CQ27</accession>
<evidence type="ECO:0000256" key="4">
    <source>
        <dbReference type="ARBA" id="ARBA00023098"/>
    </source>
</evidence>
<comment type="pathway">
    <text evidence="11">Phospholipid metabolism; phosphatidylethanolamine biosynthesis; phosphatidylethanolamine from CDP-diacylglycerol: step 2/2.</text>
</comment>
<dbReference type="HAMAP" id="MF_00664">
    <property type="entry name" value="PS_decarb_PSD_A"/>
    <property type="match status" value="1"/>
</dbReference>
<evidence type="ECO:0000313" key="15">
    <source>
        <dbReference type="Proteomes" id="UP001531129"/>
    </source>
</evidence>
<comment type="subunit">
    <text evidence="11">Heterodimer of a large membrane-associated beta subunit and a small pyruvoyl-containing alpha subunit.</text>
</comment>
<dbReference type="InterPro" id="IPR003817">
    <property type="entry name" value="PS_Dcarbxylase"/>
</dbReference>
<dbReference type="InterPro" id="IPR033175">
    <property type="entry name" value="PSD-A"/>
</dbReference>
<evidence type="ECO:0000256" key="6">
    <source>
        <dbReference type="ARBA" id="ARBA00023145"/>
    </source>
</evidence>
<keyword evidence="10 11" id="KW-0670">Pyruvate</keyword>
<evidence type="ECO:0000256" key="2">
    <source>
        <dbReference type="ARBA" id="ARBA00022516"/>
    </source>
</evidence>
<evidence type="ECO:0000256" key="1">
    <source>
        <dbReference type="ARBA" id="ARBA00022475"/>
    </source>
</evidence>
<evidence type="ECO:0000256" key="12">
    <source>
        <dbReference type="SAM" id="MobiDB-lite"/>
    </source>
</evidence>
<dbReference type="PANTHER" id="PTHR35809:SF1">
    <property type="entry name" value="ARCHAETIDYLSERINE DECARBOXYLASE PROENZYME-RELATED"/>
    <property type="match status" value="1"/>
</dbReference>
<dbReference type="NCBIfam" id="NF003685">
    <property type="entry name" value="PRK05305.2-5"/>
    <property type="match status" value="1"/>
</dbReference>
<dbReference type="EMBL" id="JBAMYC010000012">
    <property type="protein sequence ID" value="MEI1250596.1"/>
    <property type="molecule type" value="Genomic_DNA"/>
</dbReference>
<dbReference type="RefSeq" id="WP_335914100.1">
    <property type="nucleotide sequence ID" value="NZ_JBAMYB010000012.1"/>
</dbReference>
<keyword evidence="7 11" id="KW-0594">Phospholipid biosynthesis</keyword>
<keyword evidence="9 11" id="KW-1208">Phospholipid metabolism</keyword>
<evidence type="ECO:0000256" key="5">
    <source>
        <dbReference type="ARBA" id="ARBA00023136"/>
    </source>
</evidence>
<keyword evidence="15" id="KW-1185">Reference proteome</keyword>
<comment type="similarity">
    <text evidence="11">Belongs to the phosphatidylserine decarboxylase family. PSD-A subfamily.</text>
</comment>
<proteinExistence type="inferred from homology"/>
<keyword evidence="8 11" id="KW-0456">Lyase</keyword>
<dbReference type="NCBIfam" id="NF003677">
    <property type="entry name" value="PRK05305.1-1"/>
    <property type="match status" value="1"/>
</dbReference>
<feature type="transmembrane region" description="Helical" evidence="13">
    <location>
        <begin position="100"/>
        <end position="133"/>
    </location>
</feature>
<keyword evidence="6 11" id="KW-0865">Zymogen</keyword>
<feature type="site" description="Cleavage (non-hydrolytic); by autocatalysis" evidence="11">
    <location>
        <begin position="268"/>
        <end position="269"/>
    </location>
</feature>
<dbReference type="NCBIfam" id="NF003679">
    <property type="entry name" value="PRK05305.1-3"/>
    <property type="match status" value="1"/>
</dbReference>
<organism evidence="14 15">
    <name type="scientific">Rhizobium aouanii</name>
    <dbReference type="NCBI Taxonomy" id="3118145"/>
    <lineage>
        <taxon>Bacteria</taxon>
        <taxon>Pseudomonadati</taxon>
        <taxon>Pseudomonadota</taxon>
        <taxon>Alphaproteobacteria</taxon>
        <taxon>Hyphomicrobiales</taxon>
        <taxon>Rhizobiaceae</taxon>
        <taxon>Rhizobium/Agrobacterium group</taxon>
        <taxon>Rhizobium</taxon>
    </lineage>
</organism>
<comment type="PTM">
    <text evidence="11">Is synthesized initially as an inactive proenzyme. Formation of the active enzyme involves a self-maturation process in which the active site pyruvoyl group is generated from an internal serine residue via an autocatalytic post-translational modification. Two non-identical subunits are generated from the proenzyme in this reaction, and the pyruvate is formed at the N-terminus of the alpha chain, which is derived from the carboxyl end of the proenzyme. The post-translation cleavage follows an unusual pathway, termed non-hydrolytic serinolysis, in which the side chain hydroxyl group of the serine supplies its oxygen atom to form the C-terminus of the beta chain, while the remainder of the serine residue undergoes an oxidative deamination to produce ammonia and the pyruvoyl prosthetic group on the alpha chain.</text>
</comment>
<comment type="function">
    <text evidence="11">Catalyzes the formation of phosphatidylethanolamine (PtdEtn) from phosphatidylserine (PtdSer).</text>
</comment>
<keyword evidence="5 11" id="KW-0472">Membrane</keyword>
<reference evidence="14 15" key="1">
    <citation type="submission" date="2024-01" db="EMBL/GenBank/DDBJ databases">
        <title>Draft genome sequences of three bacterial strains isolated from Acacia saligna represent a potential new species within the genus Rhizobium.</title>
        <authorList>
            <person name="Tambong J.T."/>
            <person name="Mnasri B."/>
        </authorList>
    </citation>
    <scope>NUCLEOTIDE SEQUENCE [LARGE SCALE GENOMIC DNA]</scope>
    <source>
        <strain evidence="14 15">1AS12I</strain>
    </source>
</reference>
<evidence type="ECO:0000256" key="11">
    <source>
        <dbReference type="HAMAP-Rule" id="MF_00664"/>
    </source>
</evidence>
<evidence type="ECO:0000256" key="10">
    <source>
        <dbReference type="ARBA" id="ARBA00023317"/>
    </source>
</evidence>
<evidence type="ECO:0000313" key="14">
    <source>
        <dbReference type="EMBL" id="MEI1250596.1"/>
    </source>
</evidence>
<dbReference type="EC" id="4.1.1.65" evidence="11"/>
<comment type="caution">
    <text evidence="14">The sequence shown here is derived from an EMBL/GenBank/DDBJ whole genome shotgun (WGS) entry which is preliminary data.</text>
</comment>
<keyword evidence="4 11" id="KW-0443">Lipid metabolism</keyword>
<sequence length="311" mass="33953">MEPPARGDTGGGTSEAGARKRRPRCDNAACSGKLTRETDAGRLLLFRTAAWEPGPRPQHCPRDGFSLTSKNENARRPAAMSLFNTVRNTIVPVHKEGYPFVAAFFVVSLVLGWIFKPLFWIGMIFTLWCAYFFRDPERVTPQDDDLVISPADGKVSAIQMVTPPAELNLGSEPMLRISVFMNVFNCHVNRAPMRGRIVSINYRSGSFVNAELDKASEDNERNGLVIETGHGQIGVVQIAGLVARRILCWANPNEPVDAGERFGLIRFGSRLDVFLPAGAAPRVSLGQTAVAGETVIAEFASAKGPVISRRS</sequence>
<feature type="region of interest" description="Disordered" evidence="12">
    <location>
        <begin position="1"/>
        <end position="24"/>
    </location>
</feature>
<evidence type="ECO:0000256" key="13">
    <source>
        <dbReference type="SAM" id="Phobius"/>
    </source>
</evidence>
<gene>
    <name evidence="11" type="primary">psd</name>
    <name evidence="14" type="ORF">V8Q02_21715</name>
</gene>
<feature type="modified residue" description="Pyruvic acid (Ser); by autocatalysis" evidence="11">
    <location>
        <position position="269"/>
    </location>
</feature>
<feature type="chain" id="PRO_5044932826" description="Phosphatidylserine decarboxylase beta chain" evidence="11">
    <location>
        <begin position="1"/>
        <end position="268"/>
    </location>
</feature>
<keyword evidence="13" id="KW-0812">Transmembrane</keyword>
<protein>
    <recommendedName>
        <fullName evidence="11">Phosphatidylserine decarboxylase proenzyme</fullName>
        <ecNumber evidence="11">4.1.1.65</ecNumber>
    </recommendedName>
    <component>
        <recommendedName>
            <fullName evidence="11">Phosphatidylserine decarboxylase alpha chain</fullName>
        </recommendedName>
    </component>
    <component>
        <recommendedName>
            <fullName evidence="11">Phosphatidylserine decarboxylase beta chain</fullName>
        </recommendedName>
    </component>
</protein>
<dbReference type="Proteomes" id="UP001531129">
    <property type="component" value="Unassembled WGS sequence"/>
</dbReference>
<keyword evidence="3 11" id="KW-0210">Decarboxylase</keyword>
<comment type="catalytic activity">
    <reaction evidence="11">
        <text>a 1,2-diacyl-sn-glycero-3-phospho-L-serine + H(+) = a 1,2-diacyl-sn-glycero-3-phosphoethanolamine + CO2</text>
        <dbReference type="Rhea" id="RHEA:20828"/>
        <dbReference type="ChEBI" id="CHEBI:15378"/>
        <dbReference type="ChEBI" id="CHEBI:16526"/>
        <dbReference type="ChEBI" id="CHEBI:57262"/>
        <dbReference type="ChEBI" id="CHEBI:64612"/>
        <dbReference type="EC" id="4.1.1.65"/>
    </reaction>
</comment>